<accession>A0A6J7WLX1</accession>
<reference evidence="1" key="1">
    <citation type="submission" date="2020-05" db="EMBL/GenBank/DDBJ databases">
        <authorList>
            <person name="Chiriac C."/>
            <person name="Salcher M."/>
            <person name="Ghai R."/>
            <person name="Kavagutti S V."/>
        </authorList>
    </citation>
    <scope>NUCLEOTIDE SEQUENCE</scope>
</reference>
<sequence>MRKITKEMANAFNNDLPFNKDNTKVLRSNNQTLLTLHGNLIAVKNTNDGFLMVQNCGWFTNVTKERLNALPNVSICQRKGKWFLNGQEWNGDFKQVN</sequence>
<protein>
    <submittedName>
        <fullName evidence="1">Uncharacterized protein</fullName>
    </submittedName>
</protein>
<organism evidence="1">
    <name type="scientific">uncultured Caudovirales phage</name>
    <dbReference type="NCBI Taxonomy" id="2100421"/>
    <lineage>
        <taxon>Viruses</taxon>
        <taxon>Duplodnaviria</taxon>
        <taxon>Heunggongvirae</taxon>
        <taxon>Uroviricota</taxon>
        <taxon>Caudoviricetes</taxon>
        <taxon>Peduoviridae</taxon>
        <taxon>Maltschvirus</taxon>
        <taxon>Maltschvirus maltsch</taxon>
    </lineage>
</organism>
<gene>
    <name evidence="1" type="ORF">UFOVP203_15</name>
</gene>
<dbReference type="InterPro" id="IPR057004">
    <property type="entry name" value="Gp90-like"/>
</dbReference>
<proteinExistence type="predicted"/>
<dbReference type="EMBL" id="LR798255">
    <property type="protein sequence ID" value="CAB5217788.1"/>
    <property type="molecule type" value="Genomic_DNA"/>
</dbReference>
<evidence type="ECO:0000313" key="1">
    <source>
        <dbReference type="EMBL" id="CAB5217788.1"/>
    </source>
</evidence>
<name>A0A6J7WLX1_9CAUD</name>
<dbReference type="Pfam" id="PF23790">
    <property type="entry name" value="Kyano_Gp96"/>
    <property type="match status" value="1"/>
</dbReference>